<dbReference type="STRING" id="223786.SAMN05216234_12432"/>
<accession>A0A1I5R5J3</accession>
<gene>
    <name evidence="2" type="ORF">SAMN05216234_12432</name>
</gene>
<reference evidence="2 3" key="1">
    <citation type="submission" date="2016-10" db="EMBL/GenBank/DDBJ databases">
        <authorList>
            <person name="de Groot N.N."/>
        </authorList>
    </citation>
    <scope>NUCLEOTIDE SEQUENCE [LARGE SCALE GENOMIC DNA]</scope>
    <source>
        <strain evidence="2 3">EP1-55-1</strain>
    </source>
</reference>
<dbReference type="AlphaFoldDB" id="A0A1I5R5J3"/>
<name>A0A1I5R5J3_9BACT</name>
<feature type="coiled-coil region" evidence="1">
    <location>
        <begin position="209"/>
        <end position="243"/>
    </location>
</feature>
<evidence type="ECO:0000313" key="3">
    <source>
        <dbReference type="Proteomes" id="UP000199227"/>
    </source>
</evidence>
<dbReference type="Proteomes" id="UP000199227">
    <property type="component" value="Unassembled WGS sequence"/>
</dbReference>
<dbReference type="Gene3D" id="3.40.50.2300">
    <property type="match status" value="1"/>
</dbReference>
<keyword evidence="1" id="KW-0175">Coiled coil</keyword>
<dbReference type="EMBL" id="FOXB01000024">
    <property type="protein sequence ID" value="SFP53326.1"/>
    <property type="molecule type" value="Genomic_DNA"/>
</dbReference>
<proteinExistence type="predicted"/>
<dbReference type="RefSeq" id="WP_092912823.1">
    <property type="nucleotide sequence ID" value="NZ_CP136592.1"/>
</dbReference>
<dbReference type="InterPro" id="IPR011006">
    <property type="entry name" value="CheY-like_superfamily"/>
</dbReference>
<protein>
    <submittedName>
        <fullName evidence="2">Response regulator receiver domain-containing protein</fullName>
    </submittedName>
</protein>
<dbReference type="OrthoDB" id="5327741at2"/>
<dbReference type="SUPFAM" id="SSF52172">
    <property type="entry name" value="CheY-like"/>
    <property type="match status" value="1"/>
</dbReference>
<sequence length="496" mass="58513">MRGKIIVYSPETGMGKIITPNHHKLKFNIDEWNDYDEMPAVGQEVEFDSADGNAYNIHLCTVPINKRDQTNTNTNAKTLGNSQKKDTDNHQAAIKVTIDIESCIETHFSEILRKIDANSDLIQNSKSLDYIRIRRFLLTAYNNLIEIDYSFENNELLEAKHKLNDAYSLYLYFKSESEIMQKAYEKIFISRQTEYKELYNKMQFNKAEIFRLKNKIKALETTISEKNEQISKMSRRNDKYRELMNEIKHLKGTMVDAIHKVGKLTEENEQFINMVDHFYKVYYKIFTEKFQEFIEQYKPKLEKIQNVLAYQFDTLIWEKANKSKAIKRFFHQAGIIEEFSAVTFLKYYIKTLDEKKLSQKNKSLMDLLKYLESQKKNIILCLDEDLEFLNITKEIVCNMDRDTSIITTTQPGEAIKNIKKNNPNFFIVNPEIKRINLEQLLSYAREKLPDLNIVFFSKKVNHYQLSLAKQFNISAILKKTTQKSNLEKQIKQLIDN</sequence>
<evidence type="ECO:0000256" key="1">
    <source>
        <dbReference type="SAM" id="Coils"/>
    </source>
</evidence>
<organism evidence="2 3">
    <name type="scientific">Hydrogenimonas thermophila</name>
    <dbReference type="NCBI Taxonomy" id="223786"/>
    <lineage>
        <taxon>Bacteria</taxon>
        <taxon>Pseudomonadati</taxon>
        <taxon>Campylobacterota</taxon>
        <taxon>Epsilonproteobacteria</taxon>
        <taxon>Campylobacterales</taxon>
        <taxon>Hydrogenimonadaceae</taxon>
        <taxon>Hydrogenimonas</taxon>
    </lineage>
</organism>
<evidence type="ECO:0000313" key="2">
    <source>
        <dbReference type="EMBL" id="SFP53326.1"/>
    </source>
</evidence>
<keyword evidence="3" id="KW-1185">Reference proteome</keyword>